<proteinExistence type="inferred from homology"/>
<keyword evidence="10" id="KW-1185">Reference proteome</keyword>
<dbReference type="InterPro" id="IPR056773">
    <property type="entry name" value="WHD_ORC2"/>
</dbReference>
<evidence type="ECO:0000256" key="3">
    <source>
        <dbReference type="ARBA" id="ARBA00022705"/>
    </source>
</evidence>
<comment type="subcellular location">
    <subcellularLocation>
        <location evidence="1 5">Nucleus</location>
    </subcellularLocation>
</comment>
<evidence type="ECO:0000259" key="8">
    <source>
        <dbReference type="Pfam" id="PF24882"/>
    </source>
</evidence>
<dbReference type="PANTHER" id="PTHR14052">
    <property type="entry name" value="ORIGIN RECOGNITION COMPLEX SUBUNIT 2"/>
    <property type="match status" value="1"/>
</dbReference>
<feature type="compositionally biased region" description="Acidic residues" evidence="6">
    <location>
        <begin position="187"/>
        <end position="208"/>
    </location>
</feature>
<dbReference type="AlphaFoldDB" id="A0AAE8MUG2"/>
<evidence type="ECO:0000256" key="4">
    <source>
        <dbReference type="ARBA" id="ARBA00023242"/>
    </source>
</evidence>
<comment type="caution">
    <text evidence="9">The sequence shown here is derived from an EMBL/GenBank/DDBJ whole genome shotgun (WGS) entry which is preliminary data.</text>
</comment>
<dbReference type="GO" id="GO:0006260">
    <property type="term" value="P:DNA replication"/>
    <property type="evidence" value="ECO:0007669"/>
    <property type="project" value="UniProtKB-UniRule"/>
</dbReference>
<dbReference type="GO" id="GO:0005664">
    <property type="term" value="C:nuclear origin of replication recognition complex"/>
    <property type="evidence" value="ECO:0007669"/>
    <property type="project" value="UniProtKB-UniRule"/>
</dbReference>
<dbReference type="Proteomes" id="UP001187682">
    <property type="component" value="Unassembled WGS sequence"/>
</dbReference>
<organism evidence="9 10">
    <name type="scientific">Cephalotrichum gorgonifer</name>
    <dbReference type="NCBI Taxonomy" id="2041049"/>
    <lineage>
        <taxon>Eukaryota</taxon>
        <taxon>Fungi</taxon>
        <taxon>Dikarya</taxon>
        <taxon>Ascomycota</taxon>
        <taxon>Pezizomycotina</taxon>
        <taxon>Sordariomycetes</taxon>
        <taxon>Hypocreomycetidae</taxon>
        <taxon>Microascales</taxon>
        <taxon>Microascaceae</taxon>
        <taxon>Cephalotrichum</taxon>
    </lineage>
</organism>
<sequence length="590" mass="64334">MPRRKVPTVSDSETNTTNDSTIPESIPDSEARSKRTRKPSRKIQEIEEADQALSSSKRRKYTPSQEKETSPDPAPSPSPSPEAESEAEPDKSPTTVTPRRRRALPSKAAATTLETGPETPSRRARGTAQNALTPTQARDGAITPRRRSAADKSAKKKSMRALIHSIVGDDGGSEDEEQTSLARAIYDSEDEAESSGDEENRDPNDDDPAAGTPSGKARRGGRPRKQKSPTPPRDLPPHEMYFHHSRPGKSRTSDNTMSSADFLTHDEYFAFWRTFDDPHAREAAFLATLHADSFPQWEFELSQGFSVCLFGMGSKKGLLRSFASRIHEGRAATGDDHKVVVVNGYVRTITPRDILAAVSAAVDPKKPLPSAQPSLLLESIASSLSAPTTVTLLVNSIDAPPLRKPATQAIFARLAAHPRIRLLCSADTPDFPLLWDISLRGTFNFLFHDATTLAPLLAELSAVDDVHELLGRAARRAGGLDAVFVVLKSLTGNAKRLYGLLLAEVLTAISEGEGGGDGDGENPGIEFRLLFSKAVEAFVCPSSEMAFRQLLREFLDHQMITNKKDALGTELISVPFRQEEMEAILEDIES</sequence>
<reference evidence="9" key="1">
    <citation type="submission" date="2018-03" db="EMBL/GenBank/DDBJ databases">
        <authorList>
            <person name="Guldener U."/>
        </authorList>
    </citation>
    <scope>NUCLEOTIDE SEQUENCE</scope>
</reference>
<evidence type="ECO:0000256" key="5">
    <source>
        <dbReference type="RuleBase" id="RU368084"/>
    </source>
</evidence>
<dbReference type="InterPro" id="IPR056772">
    <property type="entry name" value="RecA-like_ORC2"/>
</dbReference>
<evidence type="ECO:0000256" key="1">
    <source>
        <dbReference type="ARBA" id="ARBA00004123"/>
    </source>
</evidence>
<dbReference type="Pfam" id="PF24882">
    <property type="entry name" value="WHD_ORC2"/>
    <property type="match status" value="1"/>
</dbReference>
<comment type="function">
    <text evidence="5">Component of the origin recognition complex (ORC) that binds origins of replication. DNA-binding is ATP-dependent. ORC is required to assemble the pre-replication complex necessary to initiate DNA replication.</text>
</comment>
<evidence type="ECO:0000259" key="7">
    <source>
        <dbReference type="Pfam" id="PF04084"/>
    </source>
</evidence>
<protein>
    <recommendedName>
        <fullName evidence="5">Origin recognition complex subunit 2</fullName>
    </recommendedName>
</protein>
<dbReference type="GO" id="GO:0003688">
    <property type="term" value="F:DNA replication origin binding"/>
    <property type="evidence" value="ECO:0007669"/>
    <property type="project" value="UniProtKB-UniRule"/>
</dbReference>
<comment type="subunit">
    <text evidence="5">Component of the origin recognition complex (ORC).</text>
</comment>
<feature type="compositionally biased region" description="Basic residues" evidence="6">
    <location>
        <begin position="216"/>
        <end position="227"/>
    </location>
</feature>
<feature type="domain" description="Origin recognition complex subunit 2 RecA-like" evidence="7">
    <location>
        <begin position="284"/>
        <end position="450"/>
    </location>
</feature>
<dbReference type="PANTHER" id="PTHR14052:SF0">
    <property type="entry name" value="ORIGIN RECOGNITION COMPLEX SUBUNIT 2"/>
    <property type="match status" value="1"/>
</dbReference>
<dbReference type="InterPro" id="IPR007220">
    <property type="entry name" value="ORC2"/>
</dbReference>
<evidence type="ECO:0000313" key="10">
    <source>
        <dbReference type="Proteomes" id="UP001187682"/>
    </source>
</evidence>
<keyword evidence="3 5" id="KW-0235">DNA replication</keyword>
<feature type="compositionally biased region" description="Low complexity" evidence="6">
    <location>
        <begin position="8"/>
        <end position="21"/>
    </location>
</feature>
<evidence type="ECO:0000313" key="9">
    <source>
        <dbReference type="EMBL" id="SPN98994.1"/>
    </source>
</evidence>
<name>A0AAE8MUG2_9PEZI</name>
<dbReference type="Pfam" id="PF04084">
    <property type="entry name" value="RecA-like_ORC2"/>
    <property type="match status" value="1"/>
</dbReference>
<accession>A0AAE8MUG2</accession>
<feature type="compositionally biased region" description="Polar residues" evidence="6">
    <location>
        <begin position="127"/>
        <end position="136"/>
    </location>
</feature>
<feature type="region of interest" description="Disordered" evidence="6">
    <location>
        <begin position="1"/>
        <end position="258"/>
    </location>
</feature>
<evidence type="ECO:0000256" key="2">
    <source>
        <dbReference type="ARBA" id="ARBA00007421"/>
    </source>
</evidence>
<evidence type="ECO:0000256" key="6">
    <source>
        <dbReference type="SAM" id="MobiDB-lite"/>
    </source>
</evidence>
<gene>
    <name evidence="9" type="ORF">DNG_02033</name>
</gene>
<feature type="domain" description="Origin recognition complex subunit 2 winged-helix" evidence="8">
    <location>
        <begin position="519"/>
        <end position="580"/>
    </location>
</feature>
<keyword evidence="4 5" id="KW-0539">Nucleus</keyword>
<comment type="similarity">
    <text evidence="2 5">Belongs to the ORC2 family.</text>
</comment>
<dbReference type="EMBL" id="ONZQ02000002">
    <property type="protein sequence ID" value="SPN98994.1"/>
    <property type="molecule type" value="Genomic_DNA"/>
</dbReference>